<reference evidence="1 2" key="2">
    <citation type="journal article" date="2010" name="Stand. Genomic Sci.">
        <title>Complete genome sequence of Desulfohalobium retbaense type strain (HR(100)).</title>
        <authorList>
            <person name="Spring S."/>
            <person name="Nolan M."/>
            <person name="Lapidus A."/>
            <person name="Glavina Del Rio T."/>
            <person name="Copeland A."/>
            <person name="Tice H."/>
            <person name="Cheng J.F."/>
            <person name="Lucas S."/>
            <person name="Land M."/>
            <person name="Chen F."/>
            <person name="Bruce D."/>
            <person name="Goodwin L."/>
            <person name="Pitluck S."/>
            <person name="Ivanova N."/>
            <person name="Mavromatis K."/>
            <person name="Mikhailova N."/>
            <person name="Pati A."/>
            <person name="Chen A."/>
            <person name="Palaniappan K."/>
            <person name="Hauser L."/>
            <person name="Chang Y.J."/>
            <person name="Jeffries C.D."/>
            <person name="Munk C."/>
            <person name="Kiss H."/>
            <person name="Chain P."/>
            <person name="Han C."/>
            <person name="Brettin T."/>
            <person name="Detter J.C."/>
            <person name="Schuler E."/>
            <person name="Goker M."/>
            <person name="Rohde M."/>
            <person name="Bristow J."/>
            <person name="Eisen J.A."/>
            <person name="Markowitz V."/>
            <person name="Hugenholtz P."/>
            <person name="Kyrpides N.C."/>
            <person name="Klenk H.P."/>
        </authorList>
    </citation>
    <scope>NUCLEOTIDE SEQUENCE [LARGE SCALE GENOMIC DNA]</scope>
    <source>
        <strain evidence="1 2">DSM 5692</strain>
    </source>
</reference>
<evidence type="ECO:0000313" key="2">
    <source>
        <dbReference type="Proteomes" id="UP000001052"/>
    </source>
</evidence>
<gene>
    <name evidence="1" type="ordered locus">Dret_1568</name>
</gene>
<dbReference type="EMBL" id="CP001734">
    <property type="protein sequence ID" value="ACV68852.1"/>
    <property type="molecule type" value="Genomic_DNA"/>
</dbReference>
<sequence>MSCRMPRLGPSRSVVAVVLTLACLFGPFGLAGATAESWQSRCDIEVLRQCGMPQSTANRLLRVVVDDRFSPAEARRVLDPLFSACQEGLPVAALADKLEEGLAKGVGPESLFHALDRRRQAYRFAYSLLVAEGGDGELPQAPLKDLVEALFAGVQRNELRALVREYPQAPLAMYGTAALATAYLRQIDFASQDLEAVISTGLRRQTLSPDWAFVSRAVVFLRQQDIGDPRIRRAAVQALENGEGVFRVLKRLGFTGRNLQGEATAESKPLENPSGE</sequence>
<dbReference type="HOGENOM" id="CLU_1084730_0_0_7"/>
<dbReference type="eggNOG" id="ENOG5031FRU">
    <property type="taxonomic scope" value="Bacteria"/>
</dbReference>
<organism evidence="1 2">
    <name type="scientific">Desulfohalobium retbaense (strain ATCC 49708 / DSM 5692 / JCM 16813 / HR100)</name>
    <dbReference type="NCBI Taxonomy" id="485915"/>
    <lineage>
        <taxon>Bacteria</taxon>
        <taxon>Pseudomonadati</taxon>
        <taxon>Thermodesulfobacteriota</taxon>
        <taxon>Desulfovibrionia</taxon>
        <taxon>Desulfovibrionales</taxon>
        <taxon>Desulfohalobiaceae</taxon>
        <taxon>Desulfohalobium</taxon>
    </lineage>
</organism>
<proteinExistence type="predicted"/>
<dbReference type="RefSeq" id="WP_015751996.1">
    <property type="nucleotide sequence ID" value="NC_013223.1"/>
</dbReference>
<dbReference type="KEGG" id="drt:Dret_1568"/>
<dbReference type="PROSITE" id="PS51257">
    <property type="entry name" value="PROKAR_LIPOPROTEIN"/>
    <property type="match status" value="1"/>
</dbReference>
<name>C8X355_DESRD</name>
<accession>C8X355</accession>
<reference evidence="2" key="1">
    <citation type="submission" date="2009-09" db="EMBL/GenBank/DDBJ databases">
        <title>The complete chromosome of Desulfohalobium retbaense DSM 5692.</title>
        <authorList>
            <consortium name="US DOE Joint Genome Institute (JGI-PGF)"/>
            <person name="Lucas S."/>
            <person name="Copeland A."/>
            <person name="Lapidus A."/>
            <person name="Glavina del Rio T."/>
            <person name="Dalin E."/>
            <person name="Tice H."/>
            <person name="Bruce D."/>
            <person name="Goodwin L."/>
            <person name="Pitluck S."/>
            <person name="Kyrpides N."/>
            <person name="Mavromatis K."/>
            <person name="Ivanova N."/>
            <person name="Mikhailova N."/>
            <person name="Munk A.C."/>
            <person name="Brettin T."/>
            <person name="Detter J.C."/>
            <person name="Han C."/>
            <person name="Tapia R."/>
            <person name="Larimer F."/>
            <person name="Land M."/>
            <person name="Hauser L."/>
            <person name="Markowitz V."/>
            <person name="Cheng J.-F."/>
            <person name="Hugenholtz P."/>
            <person name="Woyke T."/>
            <person name="Wu D."/>
            <person name="Spring S."/>
            <person name="Klenk H.-P."/>
            <person name="Eisen J.A."/>
        </authorList>
    </citation>
    <scope>NUCLEOTIDE SEQUENCE [LARGE SCALE GENOMIC DNA]</scope>
    <source>
        <strain evidence="2">DSM 5692</strain>
    </source>
</reference>
<dbReference type="AlphaFoldDB" id="C8X355"/>
<keyword evidence="2" id="KW-1185">Reference proteome</keyword>
<protein>
    <submittedName>
        <fullName evidence="1">Uncharacterized protein</fullName>
    </submittedName>
</protein>
<dbReference type="STRING" id="485915.Dret_1568"/>
<dbReference type="Proteomes" id="UP000001052">
    <property type="component" value="Chromosome"/>
</dbReference>
<evidence type="ECO:0000313" key="1">
    <source>
        <dbReference type="EMBL" id="ACV68852.1"/>
    </source>
</evidence>